<keyword evidence="3" id="KW-1003">Cell membrane</keyword>
<dbReference type="Gene3D" id="3.30.420.270">
    <property type="match status" value="1"/>
</dbReference>
<feature type="transmembrane region" description="Helical" evidence="8">
    <location>
        <begin position="12"/>
        <end position="36"/>
    </location>
</feature>
<dbReference type="Pfam" id="PF02472">
    <property type="entry name" value="ExbD"/>
    <property type="match status" value="1"/>
</dbReference>
<evidence type="ECO:0000256" key="4">
    <source>
        <dbReference type="ARBA" id="ARBA00022692"/>
    </source>
</evidence>
<evidence type="ECO:0000256" key="3">
    <source>
        <dbReference type="ARBA" id="ARBA00022475"/>
    </source>
</evidence>
<name>A0ABW8GP65_9PROT</name>
<dbReference type="Proteomes" id="UP001617669">
    <property type="component" value="Unassembled WGS sequence"/>
</dbReference>
<keyword evidence="4 7" id="KW-0812">Transmembrane</keyword>
<dbReference type="PANTHER" id="PTHR30558:SF3">
    <property type="entry name" value="BIOPOLYMER TRANSPORT PROTEIN EXBD-RELATED"/>
    <property type="match status" value="1"/>
</dbReference>
<keyword evidence="7" id="KW-0813">Transport</keyword>
<dbReference type="RefSeq" id="WP_230348783.1">
    <property type="nucleotide sequence ID" value="NZ_JBIWXY010000003.1"/>
</dbReference>
<dbReference type="PANTHER" id="PTHR30558">
    <property type="entry name" value="EXBD MEMBRANE COMPONENT OF PMF-DRIVEN MACROMOLECULE IMPORT SYSTEM"/>
    <property type="match status" value="1"/>
</dbReference>
<comment type="similarity">
    <text evidence="2 7">Belongs to the ExbD/TolR family.</text>
</comment>
<keyword evidence="10" id="KW-1185">Reference proteome</keyword>
<proteinExistence type="inferred from homology"/>
<comment type="caution">
    <text evidence="9">The sequence shown here is derived from an EMBL/GenBank/DDBJ whole genome shotgun (WGS) entry which is preliminary data.</text>
</comment>
<protein>
    <submittedName>
        <fullName evidence="9">ExbD/TolR family protein</fullName>
    </submittedName>
</protein>
<evidence type="ECO:0000256" key="8">
    <source>
        <dbReference type="SAM" id="Phobius"/>
    </source>
</evidence>
<gene>
    <name evidence="9" type="ORF">ACIKP9_13330</name>
</gene>
<comment type="subcellular location">
    <subcellularLocation>
        <location evidence="1">Cell membrane</location>
        <topology evidence="1">Single-pass membrane protein</topology>
    </subcellularLocation>
    <subcellularLocation>
        <location evidence="7">Cell membrane</location>
        <topology evidence="7">Single-pass type II membrane protein</topology>
    </subcellularLocation>
</comment>
<dbReference type="InterPro" id="IPR003400">
    <property type="entry name" value="ExbD"/>
</dbReference>
<evidence type="ECO:0000256" key="7">
    <source>
        <dbReference type="RuleBase" id="RU003879"/>
    </source>
</evidence>
<evidence type="ECO:0000256" key="5">
    <source>
        <dbReference type="ARBA" id="ARBA00022989"/>
    </source>
</evidence>
<organism evidence="9 10">
    <name type="scientific">Methylobacillus methanolivorans</name>
    <dbReference type="NCBI Taxonomy" id="1848927"/>
    <lineage>
        <taxon>Bacteria</taxon>
        <taxon>Pseudomonadati</taxon>
        <taxon>Pseudomonadota</taxon>
        <taxon>Betaproteobacteria</taxon>
        <taxon>Nitrosomonadales</taxon>
        <taxon>Methylophilaceae</taxon>
        <taxon>Methylobacillus</taxon>
    </lineage>
</organism>
<evidence type="ECO:0000256" key="1">
    <source>
        <dbReference type="ARBA" id="ARBA00004162"/>
    </source>
</evidence>
<evidence type="ECO:0000256" key="2">
    <source>
        <dbReference type="ARBA" id="ARBA00005811"/>
    </source>
</evidence>
<keyword evidence="6 8" id="KW-0472">Membrane</keyword>
<reference evidence="9 10" key="1">
    <citation type="submission" date="2024-11" db="EMBL/GenBank/DDBJ databases">
        <authorList>
            <person name="Kaparullina E.N."/>
            <person name="Delegan Y.A."/>
            <person name="Doronina N.V."/>
        </authorList>
    </citation>
    <scope>NUCLEOTIDE SEQUENCE [LARGE SCALE GENOMIC DNA]</scope>
    <source>
        <strain evidence="9 10">7sh_L</strain>
    </source>
</reference>
<sequence>MNFQRGRKHEDLEMNLVPLIDVLLVIIIFLVVSATFSRVTELQINLPTAEAESPQDKPLVINVGVDESGHYVVNSKDVADGSVAGIADALKKAVGDGKDPTIIISADAKSSHQSVVNVMEASRQAGYSQITFATQARSGS</sequence>
<accession>A0ABW8GP65</accession>
<evidence type="ECO:0000256" key="6">
    <source>
        <dbReference type="ARBA" id="ARBA00023136"/>
    </source>
</evidence>
<evidence type="ECO:0000313" key="9">
    <source>
        <dbReference type="EMBL" id="MFJ5447218.1"/>
    </source>
</evidence>
<evidence type="ECO:0000313" key="10">
    <source>
        <dbReference type="Proteomes" id="UP001617669"/>
    </source>
</evidence>
<keyword evidence="7" id="KW-0653">Protein transport</keyword>
<keyword evidence="5 8" id="KW-1133">Transmembrane helix</keyword>
<dbReference type="EMBL" id="JBIWXY010000003">
    <property type="protein sequence ID" value="MFJ5447218.1"/>
    <property type="molecule type" value="Genomic_DNA"/>
</dbReference>